<accession>A0ABS5YRD4</accession>
<dbReference type="RefSeq" id="WP_215789110.1">
    <property type="nucleotide sequence ID" value="NZ_JAHKKG010000006.1"/>
</dbReference>
<reference evidence="1 2" key="1">
    <citation type="submission" date="2021-06" db="EMBL/GenBank/DDBJ databases">
        <title>Actinoplanes lichenicola sp. nov., and Actinoplanes ovalisporus sp. nov., isolated from lichen in Thailand.</title>
        <authorList>
            <person name="Saeng-In P."/>
            <person name="Kanchanasin P."/>
            <person name="Yuki M."/>
            <person name="Kudo T."/>
            <person name="Ohkuma M."/>
            <person name="Phongsopitanun W."/>
            <person name="Tanasupawat S."/>
        </authorList>
    </citation>
    <scope>NUCLEOTIDE SEQUENCE [LARGE SCALE GENOMIC DNA]</scope>
    <source>
        <strain evidence="1 2">NBRC 110975</strain>
    </source>
</reference>
<proteinExistence type="predicted"/>
<comment type="caution">
    <text evidence="1">The sequence shown here is derived from an EMBL/GenBank/DDBJ whole genome shotgun (WGS) entry which is preliminary data.</text>
</comment>
<dbReference type="EMBL" id="JAHKKG010000006">
    <property type="protein sequence ID" value="MBU2665896.1"/>
    <property type="molecule type" value="Genomic_DNA"/>
</dbReference>
<sequence>MFLSTAPAAPARTGRLRPTQVIVRHFEPDPQPYSGDPLLEEYLSDMTALYGRRFDRDRHAASARVSYTEMADRLVAELDVTGPVDLVVLAHATSDADPRRVTACYLNELLPGDPLAFAVSDQGPIAPFTALRLLGSYAGDFPGCRALLLIMEQTTMPYEIIGARYPVPAHDIGVAMLLEPAGTDGIAVEQYPDVADPGERLHDLVPPDAALITGPGLETGSPVRDLGAAGVWAEFARRRAVTSGPIAVADRDPVSGTLALAVLPAADVVLRSIDVEIGEAGR</sequence>
<evidence type="ECO:0000313" key="1">
    <source>
        <dbReference type="EMBL" id="MBU2665896.1"/>
    </source>
</evidence>
<evidence type="ECO:0000313" key="2">
    <source>
        <dbReference type="Proteomes" id="UP001519654"/>
    </source>
</evidence>
<name>A0ABS5YRD4_9ACTN</name>
<organism evidence="1 2">
    <name type="scientific">Paractinoplanes bogorensis</name>
    <dbReference type="NCBI Taxonomy" id="1610840"/>
    <lineage>
        <taxon>Bacteria</taxon>
        <taxon>Bacillati</taxon>
        <taxon>Actinomycetota</taxon>
        <taxon>Actinomycetes</taxon>
        <taxon>Micromonosporales</taxon>
        <taxon>Micromonosporaceae</taxon>
        <taxon>Paractinoplanes</taxon>
    </lineage>
</organism>
<dbReference type="Proteomes" id="UP001519654">
    <property type="component" value="Unassembled WGS sequence"/>
</dbReference>
<protein>
    <submittedName>
        <fullName evidence="1">Uncharacterized protein</fullName>
    </submittedName>
</protein>
<gene>
    <name evidence="1" type="ORF">KOI35_20505</name>
</gene>
<keyword evidence="2" id="KW-1185">Reference proteome</keyword>